<proteinExistence type="predicted"/>
<name>A0ABR9QM49_9BACI</name>
<reference evidence="2 3" key="1">
    <citation type="submission" date="2020-10" db="EMBL/GenBank/DDBJ databases">
        <title>Bacillus sp. HD4P25, an endophyte from a halophyte.</title>
        <authorList>
            <person name="Sun J.-Q."/>
        </authorList>
    </citation>
    <scope>NUCLEOTIDE SEQUENCE [LARGE SCALE GENOMIC DNA]</scope>
    <source>
        <strain evidence="2 3">YIM 93174</strain>
    </source>
</reference>
<gene>
    <name evidence="2" type="ORF">IMZ08_15630</name>
</gene>
<keyword evidence="1" id="KW-1133">Transmembrane helix</keyword>
<comment type="caution">
    <text evidence="2">The sequence shown here is derived from an EMBL/GenBank/DDBJ whole genome shotgun (WGS) entry which is preliminary data.</text>
</comment>
<evidence type="ECO:0008006" key="4">
    <source>
        <dbReference type="Google" id="ProtNLM"/>
    </source>
</evidence>
<dbReference type="EMBL" id="JADCLJ010000022">
    <property type="protein sequence ID" value="MBE4909481.1"/>
    <property type="molecule type" value="Genomic_DNA"/>
</dbReference>
<keyword evidence="1" id="KW-0472">Membrane</keyword>
<protein>
    <recommendedName>
        <fullName evidence="4">ATP synthase F0 subunit 8</fullName>
    </recommendedName>
</protein>
<dbReference type="Proteomes" id="UP001516662">
    <property type="component" value="Unassembled WGS sequence"/>
</dbReference>
<feature type="transmembrane region" description="Helical" evidence="1">
    <location>
        <begin position="6"/>
        <end position="23"/>
    </location>
</feature>
<organism evidence="2 3">
    <name type="scientific">Litchfieldia luteola</name>
    <dbReference type="NCBI Taxonomy" id="682179"/>
    <lineage>
        <taxon>Bacteria</taxon>
        <taxon>Bacillati</taxon>
        <taxon>Bacillota</taxon>
        <taxon>Bacilli</taxon>
        <taxon>Bacillales</taxon>
        <taxon>Bacillaceae</taxon>
        <taxon>Litchfieldia</taxon>
    </lineage>
</organism>
<evidence type="ECO:0000313" key="3">
    <source>
        <dbReference type="Proteomes" id="UP001516662"/>
    </source>
</evidence>
<evidence type="ECO:0000313" key="2">
    <source>
        <dbReference type="EMBL" id="MBE4909481.1"/>
    </source>
</evidence>
<keyword evidence="1" id="KW-0812">Transmembrane</keyword>
<sequence length="63" mass="7456">MPFWGWILIFFAGVILIGAISDWRTKRKRKSILSEEELRQQNAENKIENAKKEHAKHNHFHGV</sequence>
<keyword evidence="3" id="KW-1185">Reference proteome</keyword>
<accession>A0ABR9QM49</accession>
<dbReference type="RefSeq" id="WP_193538144.1">
    <property type="nucleotide sequence ID" value="NZ_JADCLJ010000022.1"/>
</dbReference>
<evidence type="ECO:0000256" key="1">
    <source>
        <dbReference type="SAM" id="Phobius"/>
    </source>
</evidence>